<dbReference type="Proteomes" id="UP000053097">
    <property type="component" value="Unassembled WGS sequence"/>
</dbReference>
<dbReference type="EMBL" id="KK107064">
    <property type="protein sequence ID" value="EZA60836.1"/>
    <property type="molecule type" value="Genomic_DNA"/>
</dbReference>
<proteinExistence type="predicted"/>
<keyword evidence="2" id="KW-1185">Reference proteome</keyword>
<evidence type="ECO:0000313" key="1">
    <source>
        <dbReference type="EMBL" id="EZA60836.1"/>
    </source>
</evidence>
<name>A0A026WYJ2_OOCBI</name>
<dbReference type="AlphaFoldDB" id="A0A026WYJ2"/>
<organism evidence="1 2">
    <name type="scientific">Ooceraea biroi</name>
    <name type="common">Clonal raider ant</name>
    <name type="synonym">Cerapachys biroi</name>
    <dbReference type="NCBI Taxonomy" id="2015173"/>
    <lineage>
        <taxon>Eukaryota</taxon>
        <taxon>Metazoa</taxon>
        <taxon>Ecdysozoa</taxon>
        <taxon>Arthropoda</taxon>
        <taxon>Hexapoda</taxon>
        <taxon>Insecta</taxon>
        <taxon>Pterygota</taxon>
        <taxon>Neoptera</taxon>
        <taxon>Endopterygota</taxon>
        <taxon>Hymenoptera</taxon>
        <taxon>Apocrita</taxon>
        <taxon>Aculeata</taxon>
        <taxon>Formicoidea</taxon>
        <taxon>Formicidae</taxon>
        <taxon>Dorylinae</taxon>
        <taxon>Ooceraea</taxon>
    </lineage>
</organism>
<reference evidence="1 2" key="1">
    <citation type="journal article" date="2014" name="Curr. Biol.">
        <title>The genome of the clonal raider ant Cerapachys biroi.</title>
        <authorList>
            <person name="Oxley P.R."/>
            <person name="Ji L."/>
            <person name="Fetter-Pruneda I."/>
            <person name="McKenzie S.K."/>
            <person name="Li C."/>
            <person name="Hu H."/>
            <person name="Zhang G."/>
            <person name="Kronauer D.J."/>
        </authorList>
    </citation>
    <scope>NUCLEOTIDE SEQUENCE [LARGE SCALE GENOMIC DNA]</scope>
</reference>
<evidence type="ECO:0000313" key="2">
    <source>
        <dbReference type="Proteomes" id="UP000053097"/>
    </source>
</evidence>
<protein>
    <submittedName>
        <fullName evidence="1">Uncharacterized protein</fullName>
    </submittedName>
</protein>
<gene>
    <name evidence="1" type="ORF">X777_13037</name>
</gene>
<sequence>MFTRSAKPASVPAAIHRPGYRDTLTVHNLNVQSEYYTMQPARRERERKEEERGERRNSFLPLCSFHRLQISEPRAIPCPCRSAIFRSKSSSPVIDTCAHSDDTELACSRDAS</sequence>
<accession>A0A026WYJ2</accession>